<evidence type="ECO:0000256" key="1">
    <source>
        <dbReference type="ARBA" id="ARBA00022490"/>
    </source>
</evidence>
<accession>A0A5C6LNP9</accession>
<dbReference type="SUPFAM" id="SSF109854">
    <property type="entry name" value="DinB/YfiT-like putative metalloenzymes"/>
    <property type="match status" value="1"/>
</dbReference>
<dbReference type="OrthoDB" id="9796039at2"/>
<evidence type="ECO:0000313" key="6">
    <source>
        <dbReference type="EMBL" id="TWV98920.1"/>
    </source>
</evidence>
<evidence type="ECO:0000256" key="2">
    <source>
        <dbReference type="ARBA" id="ARBA00022723"/>
    </source>
</evidence>
<name>A0A5C6LNP9_9BACT</name>
<dbReference type="AlphaFoldDB" id="A0A5C6LNP9"/>
<evidence type="ECO:0000256" key="4">
    <source>
        <dbReference type="ARBA" id="ARBA00022833"/>
    </source>
</evidence>
<proteinExistence type="inferred from homology"/>
<keyword evidence="7" id="KW-1185">Reference proteome</keyword>
<feature type="domain" description="DinB-like" evidence="5">
    <location>
        <begin position="40"/>
        <end position="170"/>
    </location>
</feature>
<sequence>MDIDLEQLKYPIGKFEAPAEISDRALKGYINDIRYLPSLIEIVVQSLDEAQLATPYRPEGWAVYQVVHHLVDSHTQALTRFKWALTEDNPTIKAYNETAWAELPDVKKTPINVSLTLLHALHTRWVNLMENLTPEQWARTFVHPESGKTIALRTLAANYSWHGRHHMAQIERLKERNNWH</sequence>
<organism evidence="6 7">
    <name type="scientific">Chitinophaga pinensis</name>
    <dbReference type="NCBI Taxonomy" id="79329"/>
    <lineage>
        <taxon>Bacteria</taxon>
        <taxon>Pseudomonadati</taxon>
        <taxon>Bacteroidota</taxon>
        <taxon>Chitinophagia</taxon>
        <taxon>Chitinophagales</taxon>
        <taxon>Chitinophagaceae</taxon>
        <taxon>Chitinophaga</taxon>
    </lineage>
</organism>
<dbReference type="EMBL" id="VOHS01000021">
    <property type="protein sequence ID" value="TWV98920.1"/>
    <property type="molecule type" value="Genomic_DNA"/>
</dbReference>
<dbReference type="InterPro" id="IPR034660">
    <property type="entry name" value="DinB/YfiT-like"/>
</dbReference>
<dbReference type="Gene3D" id="1.20.120.450">
    <property type="entry name" value="dinb family like domain"/>
    <property type="match status" value="1"/>
</dbReference>
<gene>
    <name evidence="6" type="ORF">FEF09_19495</name>
</gene>
<evidence type="ECO:0000259" key="5">
    <source>
        <dbReference type="Pfam" id="PF12867"/>
    </source>
</evidence>
<dbReference type="Proteomes" id="UP000318815">
    <property type="component" value="Unassembled WGS sequence"/>
</dbReference>
<dbReference type="Pfam" id="PF12867">
    <property type="entry name" value="DinB_2"/>
    <property type="match status" value="1"/>
</dbReference>
<keyword evidence="2" id="KW-0479">Metal-binding</keyword>
<dbReference type="RefSeq" id="WP_146306670.1">
    <property type="nucleotide sequence ID" value="NZ_VOHS01000021.1"/>
</dbReference>
<reference evidence="6 7" key="1">
    <citation type="submission" date="2019-08" db="EMBL/GenBank/DDBJ databases">
        <title>Whole genome sequencing of chitin degrading bacteria Chitinophaga pinensis YS16.</title>
        <authorList>
            <person name="Singh R.P."/>
            <person name="Manchanda G."/>
            <person name="Maurya I.K."/>
            <person name="Joshi N.K."/>
            <person name="Srivastava A.K."/>
        </authorList>
    </citation>
    <scope>NUCLEOTIDE SEQUENCE [LARGE SCALE GENOMIC DNA]</scope>
    <source>
        <strain evidence="6 7">YS-16</strain>
    </source>
</reference>
<evidence type="ECO:0000256" key="3">
    <source>
        <dbReference type="ARBA" id="ARBA00022801"/>
    </source>
</evidence>
<dbReference type="GO" id="GO:0016787">
    <property type="term" value="F:hydrolase activity"/>
    <property type="evidence" value="ECO:0007669"/>
    <property type="project" value="UniProtKB-KW"/>
</dbReference>
<dbReference type="InterPro" id="IPR023774">
    <property type="entry name" value="Put_metal_dep_hydrolase_YfiT"/>
</dbReference>
<dbReference type="InterPro" id="IPR024775">
    <property type="entry name" value="DinB-like"/>
</dbReference>
<keyword evidence="3 6" id="KW-0378">Hydrolase</keyword>
<keyword evidence="1" id="KW-0963">Cytoplasm</keyword>
<dbReference type="NCBIfam" id="NF009807">
    <property type="entry name" value="PRK13291.1"/>
    <property type="match status" value="1"/>
</dbReference>
<dbReference type="HAMAP" id="MF_01256">
    <property type="entry name" value="YfiT_hydrol"/>
    <property type="match status" value="1"/>
</dbReference>
<dbReference type="GO" id="GO:0046872">
    <property type="term" value="F:metal ion binding"/>
    <property type="evidence" value="ECO:0007669"/>
    <property type="project" value="UniProtKB-KW"/>
</dbReference>
<evidence type="ECO:0000313" key="7">
    <source>
        <dbReference type="Proteomes" id="UP000318815"/>
    </source>
</evidence>
<comment type="caution">
    <text evidence="6">The sequence shown here is derived from an EMBL/GenBank/DDBJ whole genome shotgun (WGS) entry which is preliminary data.</text>
</comment>
<protein>
    <submittedName>
        <fullName evidence="6">Putative metal-dependent hydrolase</fullName>
    </submittedName>
</protein>
<keyword evidence="4" id="KW-0862">Zinc</keyword>